<proteinExistence type="predicted"/>
<reference evidence="1 2" key="1">
    <citation type="submission" date="2024-02" db="EMBL/GenBank/DDBJ databases">
        <title>A draft genome for the cacao thread blight pathogen Marasmius crinis-equi.</title>
        <authorList>
            <person name="Cohen S.P."/>
            <person name="Baruah I.K."/>
            <person name="Amoako-Attah I."/>
            <person name="Bukari Y."/>
            <person name="Meinhardt L.W."/>
            <person name="Bailey B.A."/>
        </authorList>
    </citation>
    <scope>NUCLEOTIDE SEQUENCE [LARGE SCALE GENOMIC DNA]</scope>
    <source>
        <strain evidence="1 2">GH-76</strain>
    </source>
</reference>
<accession>A0ABR3EPL3</accession>
<comment type="caution">
    <text evidence="1">The sequence shown here is derived from an EMBL/GenBank/DDBJ whole genome shotgun (WGS) entry which is preliminary data.</text>
</comment>
<evidence type="ECO:0000313" key="1">
    <source>
        <dbReference type="EMBL" id="KAL0564756.1"/>
    </source>
</evidence>
<evidence type="ECO:0008006" key="3">
    <source>
        <dbReference type="Google" id="ProtNLM"/>
    </source>
</evidence>
<protein>
    <recommendedName>
        <fullName evidence="3">F-box domain-containing protein</fullName>
    </recommendedName>
</protein>
<name>A0ABR3EPL3_9AGAR</name>
<evidence type="ECO:0000313" key="2">
    <source>
        <dbReference type="Proteomes" id="UP001465976"/>
    </source>
</evidence>
<dbReference type="EMBL" id="JBAHYK010002600">
    <property type="protein sequence ID" value="KAL0564756.1"/>
    <property type="molecule type" value="Genomic_DNA"/>
</dbReference>
<keyword evidence="2" id="KW-1185">Reference proteome</keyword>
<sequence>MAIALMLIISTKVYNLDHIPSNDIFVAELNGISRTRGYSPEHGYVRKIIPYPSEEDRAILEEYDQSCKGTLAVCELLGVSEKQAEVQEMRIRWAEFLVGSHHRENSPGSYTEVKLENAGQTTRDALLSSTYEKLLHLNEEPFHPYAHTEARKVGRIRFVEEYGSNHSQPPQQPLSHCTGACNLFKTVIDNWTTAGRVVYGLLFSGSRCVLVRVDREESTFVHSNVLPFFPNYGSRRTTTGITAVARLAGRVDVEYFDKLEFSYEKRDCYVMKFSLFDQLPSEILQEITYHITGIDVLAIFAAICPRNLLASRMSSLFTIVFGFQLYGLMPERELIVDDGASLDILRNRTFASVGFRMRYDGLSYLREWQHKLLPKNVLCIFTFSHSSVGPRNNGKSQRAWAKVSRPIRQTVRL</sequence>
<organism evidence="1 2">
    <name type="scientific">Marasmius crinis-equi</name>
    <dbReference type="NCBI Taxonomy" id="585013"/>
    <lineage>
        <taxon>Eukaryota</taxon>
        <taxon>Fungi</taxon>
        <taxon>Dikarya</taxon>
        <taxon>Basidiomycota</taxon>
        <taxon>Agaricomycotina</taxon>
        <taxon>Agaricomycetes</taxon>
        <taxon>Agaricomycetidae</taxon>
        <taxon>Agaricales</taxon>
        <taxon>Marasmiineae</taxon>
        <taxon>Marasmiaceae</taxon>
        <taxon>Marasmius</taxon>
    </lineage>
</organism>
<dbReference type="Proteomes" id="UP001465976">
    <property type="component" value="Unassembled WGS sequence"/>
</dbReference>
<gene>
    <name evidence="1" type="ORF">V5O48_017281</name>
</gene>